<proteinExistence type="inferred from homology"/>
<evidence type="ECO:0000313" key="3">
    <source>
        <dbReference type="EMBL" id="KAF2671816.1"/>
    </source>
</evidence>
<evidence type="ECO:0000256" key="1">
    <source>
        <dbReference type="ARBA" id="ARBA00007017"/>
    </source>
</evidence>
<accession>A0A6A6UJD8</accession>
<dbReference type="GO" id="GO:0000785">
    <property type="term" value="C:chromatin"/>
    <property type="evidence" value="ECO:0007669"/>
    <property type="project" value="TreeGrafter"/>
</dbReference>
<organism evidence="3 4">
    <name type="scientific">Microthyrium microscopicum</name>
    <dbReference type="NCBI Taxonomy" id="703497"/>
    <lineage>
        <taxon>Eukaryota</taxon>
        <taxon>Fungi</taxon>
        <taxon>Dikarya</taxon>
        <taxon>Ascomycota</taxon>
        <taxon>Pezizomycotina</taxon>
        <taxon>Dothideomycetes</taxon>
        <taxon>Dothideomycetes incertae sedis</taxon>
        <taxon>Microthyriales</taxon>
        <taxon>Microthyriaceae</taxon>
        <taxon>Microthyrium</taxon>
    </lineage>
</organism>
<dbReference type="AlphaFoldDB" id="A0A6A6UJD8"/>
<name>A0A6A6UJD8_9PEZI</name>
<sequence>MESRELPFALAHEQAAFRLLELPDELLALLTSEHPPTLQIKSKGTHNDQASSSTNSFAVLCTDSKTYQIRQVQTSNSLHIVQQSPVPGQDGLKDGLCSIATCPATLELSANSSDVGLDLKEMLVRWDGDESTKTTRGQSREFIFANLPASNGEITDKWSQFCAFEVGDRSYTPTASAILNAWKAIHMAAEAEGQDLAVVASNPAFFEKLAEEEGLPAAFLEAIRCRMIYQNGGLTQTTTSWLAEVVLGSSPGTSLSRTVFLASWHDLLPEKWKTLATLDLIKPFTNQSDPTTIAWRESGSAFSIAPSKAASSNRKWHERFKKGR</sequence>
<evidence type="ECO:0008006" key="5">
    <source>
        <dbReference type="Google" id="ProtNLM"/>
    </source>
</evidence>
<dbReference type="PANTHER" id="PTHR13395">
    <property type="entry name" value="SISTER CHROMATID COHESION PROTEIN DCC1-RELATED"/>
    <property type="match status" value="1"/>
</dbReference>
<dbReference type="InterPro" id="IPR019128">
    <property type="entry name" value="Dcc1"/>
</dbReference>
<keyword evidence="4" id="KW-1185">Reference proteome</keyword>
<dbReference type="EMBL" id="MU004232">
    <property type="protein sequence ID" value="KAF2671816.1"/>
    <property type="molecule type" value="Genomic_DNA"/>
</dbReference>
<reference evidence="3" key="1">
    <citation type="journal article" date="2020" name="Stud. Mycol.">
        <title>101 Dothideomycetes genomes: a test case for predicting lifestyles and emergence of pathogens.</title>
        <authorList>
            <person name="Haridas S."/>
            <person name="Albert R."/>
            <person name="Binder M."/>
            <person name="Bloem J."/>
            <person name="Labutti K."/>
            <person name="Salamov A."/>
            <person name="Andreopoulos B."/>
            <person name="Baker S."/>
            <person name="Barry K."/>
            <person name="Bills G."/>
            <person name="Bluhm B."/>
            <person name="Cannon C."/>
            <person name="Castanera R."/>
            <person name="Culley D."/>
            <person name="Daum C."/>
            <person name="Ezra D."/>
            <person name="Gonzalez J."/>
            <person name="Henrissat B."/>
            <person name="Kuo A."/>
            <person name="Liang C."/>
            <person name="Lipzen A."/>
            <person name="Lutzoni F."/>
            <person name="Magnuson J."/>
            <person name="Mondo S."/>
            <person name="Nolan M."/>
            <person name="Ohm R."/>
            <person name="Pangilinan J."/>
            <person name="Park H.-J."/>
            <person name="Ramirez L."/>
            <person name="Alfaro M."/>
            <person name="Sun H."/>
            <person name="Tritt A."/>
            <person name="Yoshinaga Y."/>
            <person name="Zwiers L.-H."/>
            <person name="Turgeon B."/>
            <person name="Goodwin S."/>
            <person name="Spatafora J."/>
            <person name="Crous P."/>
            <person name="Grigoriev I."/>
        </authorList>
    </citation>
    <scope>NUCLEOTIDE SEQUENCE</scope>
    <source>
        <strain evidence="3">CBS 115976</strain>
    </source>
</reference>
<evidence type="ECO:0000313" key="4">
    <source>
        <dbReference type="Proteomes" id="UP000799302"/>
    </source>
</evidence>
<dbReference type="GO" id="GO:0006260">
    <property type="term" value="P:DNA replication"/>
    <property type="evidence" value="ECO:0007669"/>
    <property type="project" value="UniProtKB-KW"/>
</dbReference>
<dbReference type="Proteomes" id="UP000799302">
    <property type="component" value="Unassembled WGS sequence"/>
</dbReference>
<dbReference type="GO" id="GO:0000775">
    <property type="term" value="C:chromosome, centromeric region"/>
    <property type="evidence" value="ECO:0007669"/>
    <property type="project" value="TreeGrafter"/>
</dbReference>
<evidence type="ECO:0000256" key="2">
    <source>
        <dbReference type="ARBA" id="ARBA00022705"/>
    </source>
</evidence>
<comment type="similarity">
    <text evidence="1">Belongs to the DCC1 family.</text>
</comment>
<dbReference type="GO" id="GO:0031390">
    <property type="term" value="C:Ctf18 RFC-like complex"/>
    <property type="evidence" value="ECO:0007669"/>
    <property type="project" value="InterPro"/>
</dbReference>
<dbReference type="PANTHER" id="PTHR13395:SF6">
    <property type="entry name" value="SISTER CHROMATID COHESION PROTEIN DCC1"/>
    <property type="match status" value="1"/>
</dbReference>
<gene>
    <name evidence="3" type="ORF">BT63DRAFT_411162</name>
</gene>
<protein>
    <recommendedName>
        <fullName evidence="5">Sister chromatid cohesion protein Dcc1</fullName>
    </recommendedName>
</protein>
<dbReference type="Pfam" id="PF09724">
    <property type="entry name" value="Dcc1"/>
    <property type="match status" value="1"/>
</dbReference>
<keyword evidence="2" id="KW-0235">DNA replication</keyword>
<dbReference type="GO" id="GO:0034088">
    <property type="term" value="P:maintenance of mitotic sister chromatid cohesion"/>
    <property type="evidence" value="ECO:0007669"/>
    <property type="project" value="TreeGrafter"/>
</dbReference>
<dbReference type="OrthoDB" id="5199543at2759"/>